<evidence type="ECO:0000256" key="1">
    <source>
        <dbReference type="ARBA" id="ARBA00001274"/>
    </source>
</evidence>
<proteinExistence type="inferred from homology"/>
<dbReference type="InterPro" id="IPR044561">
    <property type="entry name" value="ACT_ThrD-II-like"/>
</dbReference>
<evidence type="ECO:0000256" key="7">
    <source>
        <dbReference type="ARBA" id="ARBA00022248"/>
    </source>
</evidence>
<name>A0A1T4QIS6_9FIRM</name>
<organism evidence="14 15">
    <name type="scientific">Carboxydocella sporoproducens DSM 16521</name>
    <dbReference type="NCBI Taxonomy" id="1121270"/>
    <lineage>
        <taxon>Bacteria</taxon>
        <taxon>Bacillati</taxon>
        <taxon>Bacillota</taxon>
        <taxon>Clostridia</taxon>
        <taxon>Eubacteriales</taxon>
        <taxon>Clostridiales Family XVI. Incertae Sedis</taxon>
        <taxon>Carboxydocella</taxon>
    </lineage>
</organism>
<evidence type="ECO:0000313" key="14">
    <source>
        <dbReference type="EMBL" id="SKA03629.1"/>
    </source>
</evidence>
<dbReference type="CDD" id="cd04886">
    <property type="entry name" value="ACT_ThrD-II-like"/>
    <property type="match status" value="1"/>
</dbReference>
<comment type="cofactor">
    <cofactor evidence="2">
        <name>pyridoxal 5'-phosphate</name>
        <dbReference type="ChEBI" id="CHEBI:597326"/>
    </cofactor>
</comment>
<dbReference type="GO" id="GO:0006565">
    <property type="term" value="P:L-serine catabolic process"/>
    <property type="evidence" value="ECO:0007669"/>
    <property type="project" value="TreeGrafter"/>
</dbReference>
<dbReference type="InterPro" id="IPR000634">
    <property type="entry name" value="Ser/Thr_deHydtase_PyrdxlP-BS"/>
</dbReference>
<comment type="catalytic activity">
    <reaction evidence="1">
        <text>L-threonine = 2-oxobutanoate + NH4(+)</text>
        <dbReference type="Rhea" id="RHEA:22108"/>
        <dbReference type="ChEBI" id="CHEBI:16763"/>
        <dbReference type="ChEBI" id="CHEBI:28938"/>
        <dbReference type="ChEBI" id="CHEBI:57926"/>
        <dbReference type="EC" id="4.3.1.19"/>
    </reaction>
</comment>
<dbReference type="GO" id="GO:0009097">
    <property type="term" value="P:isoleucine biosynthetic process"/>
    <property type="evidence" value="ECO:0007669"/>
    <property type="project" value="TreeGrafter"/>
</dbReference>
<dbReference type="InterPro" id="IPR001926">
    <property type="entry name" value="TrpB-like_PALP"/>
</dbReference>
<comment type="pathway">
    <text evidence="3">Amino-acid degradation; L-threonine degradation via propanoate pathway; propanoate from L-threonine: step 1/4.</text>
</comment>
<evidence type="ECO:0000256" key="12">
    <source>
        <dbReference type="ARBA" id="ARBA00031427"/>
    </source>
</evidence>
<dbReference type="GO" id="GO:0004794">
    <property type="term" value="F:threonine deaminase activity"/>
    <property type="evidence" value="ECO:0007669"/>
    <property type="project" value="UniProtKB-EC"/>
</dbReference>
<evidence type="ECO:0000259" key="13">
    <source>
        <dbReference type="Pfam" id="PF00291"/>
    </source>
</evidence>
<evidence type="ECO:0000256" key="4">
    <source>
        <dbReference type="ARBA" id="ARBA00010869"/>
    </source>
</evidence>
<keyword evidence="9" id="KW-0663">Pyridoxal phosphate</keyword>
<dbReference type="CDD" id="cd01562">
    <property type="entry name" value="Thr-dehyd"/>
    <property type="match status" value="1"/>
</dbReference>
<dbReference type="Gene3D" id="3.40.50.1100">
    <property type="match status" value="2"/>
</dbReference>
<evidence type="ECO:0000256" key="10">
    <source>
        <dbReference type="ARBA" id="ARBA00023239"/>
    </source>
</evidence>
<accession>A0A1T4QIS6</accession>
<dbReference type="InterPro" id="IPR036052">
    <property type="entry name" value="TrpB-like_PALP_sf"/>
</dbReference>
<keyword evidence="15" id="KW-1185">Reference proteome</keyword>
<dbReference type="PANTHER" id="PTHR48078:SF6">
    <property type="entry name" value="L-THREONINE DEHYDRATASE CATABOLIC TDCB"/>
    <property type="match status" value="1"/>
</dbReference>
<dbReference type="GO" id="GO:0070689">
    <property type="term" value="P:L-threonine catabolic process to propionate"/>
    <property type="evidence" value="ECO:0007669"/>
    <property type="project" value="UniProtKB-UniPathway"/>
</dbReference>
<dbReference type="GO" id="GO:0030170">
    <property type="term" value="F:pyridoxal phosphate binding"/>
    <property type="evidence" value="ECO:0007669"/>
    <property type="project" value="InterPro"/>
</dbReference>
<sequence>MAIVDLTMIEQAAVRLQGVAHRTPLDLSTTFSRLSGREVWLKHENLQKTGSFKLRGAYNRILTLSPEDKAKGVIAASAGNHAQGVAYGASAAGIPATIVMPEGAPLSKVSATRSYGARVVLSGISYDEAYQKAKEIQKQTGATFVHAFDDPEVIAGQGTIGLEILEEIEPEVVVAPIGGGGLVAGLATAIKGRNPRIKVIGIQAAGAPAMYLSKRAGSWQETIQVDTIADGIAVKKPGQLTFQIINDLVDEIVTVTDEEIAQAILMLLERGKTIVEGAGAVGVAALLAGKLPFSGRTVIVLSGGNIDVNMVATIINRGLSKAGRRLRFRTILVDKPGSLQKLLELIAGTRANVISITHDRTRPTLTYTQAEVILELETQDNQHIGEILAILQNNHYQVEIVS</sequence>
<reference evidence="15" key="1">
    <citation type="submission" date="2017-02" db="EMBL/GenBank/DDBJ databases">
        <authorList>
            <person name="Varghese N."/>
            <person name="Submissions S."/>
        </authorList>
    </citation>
    <scope>NUCLEOTIDE SEQUENCE [LARGE SCALE GENOMIC DNA]</scope>
    <source>
        <strain evidence="15">DSM 16521</strain>
    </source>
</reference>
<comment type="similarity">
    <text evidence="4">Belongs to the serine/threonine dehydratase family.</text>
</comment>
<protein>
    <recommendedName>
        <fullName evidence="7">L-threonine dehydratase catabolic TdcB</fullName>
        <ecNumber evidence="6">4.3.1.19</ecNumber>
    </recommendedName>
    <alternativeName>
        <fullName evidence="12">Threonine deaminase</fullName>
    </alternativeName>
</protein>
<evidence type="ECO:0000256" key="8">
    <source>
        <dbReference type="ARBA" id="ARBA00022533"/>
    </source>
</evidence>
<keyword evidence="10 14" id="KW-0456">Lyase</keyword>
<dbReference type="EC" id="4.3.1.19" evidence="6"/>
<evidence type="ECO:0000313" key="15">
    <source>
        <dbReference type="Proteomes" id="UP000189933"/>
    </source>
</evidence>
<dbReference type="InterPro" id="IPR005789">
    <property type="entry name" value="Thr_deHydtase_catblc"/>
</dbReference>
<dbReference type="NCBIfam" id="TIGR01127">
    <property type="entry name" value="ilvA_1Cterm"/>
    <property type="match status" value="1"/>
</dbReference>
<dbReference type="SUPFAM" id="SSF53686">
    <property type="entry name" value="Tryptophan synthase beta subunit-like PLP-dependent enzymes"/>
    <property type="match status" value="1"/>
</dbReference>
<evidence type="ECO:0000256" key="11">
    <source>
        <dbReference type="ARBA" id="ARBA00025527"/>
    </source>
</evidence>
<dbReference type="GO" id="GO:0003941">
    <property type="term" value="F:L-serine ammonia-lyase activity"/>
    <property type="evidence" value="ECO:0007669"/>
    <property type="project" value="TreeGrafter"/>
</dbReference>
<comment type="function">
    <text evidence="11">Catalyzes the anaerobic formation of alpha-ketobutyrate and ammonia from threonine in a two-step reaction. The first step involved a dehydration of threonine and a production of enamine intermediates (aminocrotonate), which tautomerizes to its imine form (iminobutyrate). Both intermediates are unstable and short-lived. The second step is the nonenzymatic hydrolysis of the enamine/imine intermediates to form 2-ketobutyrate and free ammonia. In the low water environment of the cell, the second step is accelerated by RidA.</text>
</comment>
<dbReference type="EMBL" id="FUXM01000019">
    <property type="protein sequence ID" value="SKA03629.1"/>
    <property type="molecule type" value="Genomic_DNA"/>
</dbReference>
<dbReference type="PANTHER" id="PTHR48078">
    <property type="entry name" value="THREONINE DEHYDRATASE, MITOCHONDRIAL-RELATED"/>
    <property type="match status" value="1"/>
</dbReference>
<dbReference type="FunFam" id="3.40.50.1100:FF:000007">
    <property type="entry name" value="L-threonine dehydratase catabolic TdcB"/>
    <property type="match status" value="1"/>
</dbReference>
<dbReference type="InterPro" id="IPR050147">
    <property type="entry name" value="Ser/Thr_Dehydratase"/>
</dbReference>
<evidence type="ECO:0000256" key="5">
    <source>
        <dbReference type="ARBA" id="ARBA00011447"/>
    </source>
</evidence>
<evidence type="ECO:0000256" key="2">
    <source>
        <dbReference type="ARBA" id="ARBA00001933"/>
    </source>
</evidence>
<dbReference type="UniPathway" id="UPA00052">
    <property type="reaction ID" value="UER00507"/>
</dbReference>
<dbReference type="Pfam" id="PF00291">
    <property type="entry name" value="PALP"/>
    <property type="match status" value="1"/>
</dbReference>
<dbReference type="AlphaFoldDB" id="A0A1T4QIS6"/>
<gene>
    <name evidence="14" type="ORF">SAMN02745885_01681</name>
</gene>
<dbReference type="PROSITE" id="PS00165">
    <property type="entry name" value="DEHYDRATASE_SER_THR"/>
    <property type="match status" value="1"/>
</dbReference>
<dbReference type="Proteomes" id="UP000189933">
    <property type="component" value="Unassembled WGS sequence"/>
</dbReference>
<evidence type="ECO:0000256" key="6">
    <source>
        <dbReference type="ARBA" id="ARBA00012096"/>
    </source>
</evidence>
<keyword evidence="8" id="KW-0021">Allosteric enzyme</keyword>
<evidence type="ECO:0000256" key="3">
    <source>
        <dbReference type="ARBA" id="ARBA00004958"/>
    </source>
</evidence>
<feature type="domain" description="Tryptophan synthase beta chain-like PALP" evidence="13">
    <location>
        <begin position="21"/>
        <end position="303"/>
    </location>
</feature>
<comment type="subunit">
    <text evidence="5">In the native structure, TdcB is in a dimeric form, whereas in the TdcB-AMP complex, it exists in a tetrameric form (dimer of dimers).</text>
</comment>
<evidence type="ECO:0000256" key="9">
    <source>
        <dbReference type="ARBA" id="ARBA00022898"/>
    </source>
</evidence>